<dbReference type="STRING" id="4155.A0A022Q620"/>
<dbReference type="eggNOG" id="KOG1192">
    <property type="taxonomic scope" value="Eukaryota"/>
</dbReference>
<evidence type="ECO:0000313" key="3">
    <source>
        <dbReference type="Proteomes" id="UP000030748"/>
    </source>
</evidence>
<reference evidence="2 3" key="1">
    <citation type="journal article" date="2013" name="Proc. Natl. Acad. Sci. U.S.A.">
        <title>Fine-scale variation in meiotic recombination in Mimulus inferred from population shotgun sequencing.</title>
        <authorList>
            <person name="Hellsten U."/>
            <person name="Wright K.M."/>
            <person name="Jenkins J."/>
            <person name="Shu S."/>
            <person name="Yuan Y."/>
            <person name="Wessler S.R."/>
            <person name="Schmutz J."/>
            <person name="Willis J.H."/>
            <person name="Rokhsar D.S."/>
        </authorList>
    </citation>
    <scope>NUCLEOTIDE SEQUENCE [LARGE SCALE GENOMIC DNA]</scope>
    <source>
        <strain evidence="3">cv. DUN x IM62</strain>
    </source>
</reference>
<dbReference type="Proteomes" id="UP000030748">
    <property type="component" value="Unassembled WGS sequence"/>
</dbReference>
<organism evidence="2 3">
    <name type="scientific">Erythranthe guttata</name>
    <name type="common">Yellow monkey flower</name>
    <name type="synonym">Mimulus guttatus</name>
    <dbReference type="NCBI Taxonomy" id="4155"/>
    <lineage>
        <taxon>Eukaryota</taxon>
        <taxon>Viridiplantae</taxon>
        <taxon>Streptophyta</taxon>
        <taxon>Embryophyta</taxon>
        <taxon>Tracheophyta</taxon>
        <taxon>Spermatophyta</taxon>
        <taxon>Magnoliopsida</taxon>
        <taxon>eudicotyledons</taxon>
        <taxon>Gunneridae</taxon>
        <taxon>Pentapetalae</taxon>
        <taxon>asterids</taxon>
        <taxon>lamiids</taxon>
        <taxon>Lamiales</taxon>
        <taxon>Phrymaceae</taxon>
        <taxon>Erythranthe</taxon>
    </lineage>
</organism>
<dbReference type="GO" id="GO:0035251">
    <property type="term" value="F:UDP-glucosyltransferase activity"/>
    <property type="evidence" value="ECO:0007669"/>
    <property type="project" value="InterPro"/>
</dbReference>
<name>A0A022Q620_ERYGU</name>
<dbReference type="PhylomeDB" id="A0A022Q620"/>
<sequence length="299" mass="32310">MSEKTKKELVVIPSPGRGHLQATLKMANLLVDRSDQRLSITLLVMDPFHHDPNPTQLVRGFGTGPTVLAGFVVDMFCTGMIDVANEFRVATYMRDYPNGEYNINHDEIVQILSYKIPVPTKLLPSVMFEKNALYLDHASRFREMKGILVNTFSGLECHAIESLSRGIMVPPIYPIGPILDYGGDDHDDDGDRKWLDKQPISSVVFVCFGSKGYFDENQGVVGIGVGGGVDDFVHEVGAGDAVEAAGEEGVGDELLLHFLGGAGVVAGGVVVGLVVRCGRHLDSVVEEVVAAEFAVQVVV</sequence>
<dbReference type="AlphaFoldDB" id="A0A022Q620"/>
<accession>A0A022Q620</accession>
<dbReference type="InterPro" id="IPR050481">
    <property type="entry name" value="UDP-glycosyltransf_plant"/>
</dbReference>
<dbReference type="SUPFAM" id="SSF53756">
    <property type="entry name" value="UDP-Glycosyltransferase/glycogen phosphorylase"/>
    <property type="match status" value="1"/>
</dbReference>
<keyword evidence="3" id="KW-1185">Reference proteome</keyword>
<gene>
    <name evidence="2" type="ORF">MIMGU_mgv1a023876mg</name>
</gene>
<evidence type="ECO:0000256" key="1">
    <source>
        <dbReference type="ARBA" id="ARBA00009995"/>
    </source>
</evidence>
<comment type="similarity">
    <text evidence="1">Belongs to the UDP-glycosyltransferase family.</text>
</comment>
<dbReference type="EMBL" id="KI632139">
    <property type="protein sequence ID" value="EYU24112.1"/>
    <property type="molecule type" value="Genomic_DNA"/>
</dbReference>
<dbReference type="PANTHER" id="PTHR48048:SF45">
    <property type="entry name" value="GLYCOSYLTRANSFERASE"/>
    <property type="match status" value="1"/>
</dbReference>
<proteinExistence type="inferred from homology"/>
<evidence type="ECO:0000313" key="2">
    <source>
        <dbReference type="EMBL" id="EYU24112.1"/>
    </source>
</evidence>
<dbReference type="Gene3D" id="3.40.50.2000">
    <property type="entry name" value="Glycogen Phosphorylase B"/>
    <property type="match status" value="2"/>
</dbReference>
<dbReference type="PANTHER" id="PTHR48048">
    <property type="entry name" value="GLYCOSYLTRANSFERASE"/>
    <property type="match status" value="1"/>
</dbReference>
<protein>
    <submittedName>
        <fullName evidence="2">Uncharacterized protein</fullName>
    </submittedName>
</protein>